<gene>
    <name evidence="1" type="ORF">MSG28_000785</name>
</gene>
<evidence type="ECO:0000313" key="1">
    <source>
        <dbReference type="EMBL" id="KAI8430558.1"/>
    </source>
</evidence>
<name>A0ACC0K2E4_CHOFU</name>
<proteinExistence type="predicted"/>
<keyword evidence="2" id="KW-1185">Reference proteome</keyword>
<accession>A0ACC0K2E4</accession>
<dbReference type="Proteomes" id="UP001064048">
    <property type="component" value="Chromosome Z"/>
</dbReference>
<protein>
    <submittedName>
        <fullName evidence="1">Uncharacterized protein</fullName>
    </submittedName>
</protein>
<organism evidence="1 2">
    <name type="scientific">Choristoneura fumiferana</name>
    <name type="common">Spruce budworm moth</name>
    <name type="synonym">Archips fumiferana</name>
    <dbReference type="NCBI Taxonomy" id="7141"/>
    <lineage>
        <taxon>Eukaryota</taxon>
        <taxon>Metazoa</taxon>
        <taxon>Ecdysozoa</taxon>
        <taxon>Arthropoda</taxon>
        <taxon>Hexapoda</taxon>
        <taxon>Insecta</taxon>
        <taxon>Pterygota</taxon>
        <taxon>Neoptera</taxon>
        <taxon>Endopterygota</taxon>
        <taxon>Lepidoptera</taxon>
        <taxon>Glossata</taxon>
        <taxon>Ditrysia</taxon>
        <taxon>Tortricoidea</taxon>
        <taxon>Tortricidae</taxon>
        <taxon>Tortricinae</taxon>
        <taxon>Choristoneura</taxon>
    </lineage>
</organism>
<comment type="caution">
    <text evidence="1">The sequence shown here is derived from an EMBL/GenBank/DDBJ whole genome shotgun (WGS) entry which is preliminary data.</text>
</comment>
<sequence>MGEKDLLAKLANVPLAKPGFDALNMTAPVLVQMNPDGKWENTKPDGLDEERLKAVVAHLVKSKALSAAQSYCCQCAAENKLEAGQSNYVPVIMMPIYPADECPFDMECEVQKMKEAEKKPTKKAAKTTEAEASDDKDKESKKKKKRGKPAHVLNNNLNHNTYNTLEWIHHVLIPTLRYMKETMSPLTLTIRLIVKPTYMQPFCDGDDDSDEDRKRRYEPSPPQYTKKFCPDGSQMSSSSDSSWLPSLPGSSMATALQAWSNAEKIQAIDALIGRCAASHVRHMMKAIEPLFQRDFISLLPKELALTVLGYLQPKDLLRAAQTCRYWRFLADDNLLWKEQCRRIGITTLKKMPRSLPRCVSPWKAAYMRQYLIENNWLHKPVNNPIMMRGHDDHVITCLQFYGNRILSGSDDTTLKVWSAITGKCLRTLVGHSGGVWSSQMVGDLVISGSTDRTLRVWNAKTGHCQKVLAGHTSTVRCMHLYNNRVVSGSRDATLRVWSIPEGRCLRVLVGHLAAVRCVQYDGKVVVSGAYDYFVKVWNPDTGECLHTLAGHTNQSGQLKHTLTGHQSLTSGMELHSNILVSGNADSTVKVWDITTGHCLHTLSGPNKHQSAVTCLQSSNRFVITSSDDGTVKLWDVRTGEFIRNLVELSSGGSGGVVWRIRASATKLICAVGSRNGTEETKLLVLDFDVPGACRKCDE</sequence>
<dbReference type="EMBL" id="CM046131">
    <property type="protein sequence ID" value="KAI8430558.1"/>
    <property type="molecule type" value="Genomic_DNA"/>
</dbReference>
<evidence type="ECO:0000313" key="2">
    <source>
        <dbReference type="Proteomes" id="UP001064048"/>
    </source>
</evidence>
<reference evidence="1 2" key="1">
    <citation type="journal article" date="2022" name="Genome Biol. Evol.">
        <title>The Spruce Budworm Genome: Reconstructing the Evolutionary History of Antifreeze Proteins.</title>
        <authorList>
            <person name="Beliveau C."/>
            <person name="Gagne P."/>
            <person name="Picq S."/>
            <person name="Vernygora O."/>
            <person name="Keeling C.I."/>
            <person name="Pinkney K."/>
            <person name="Doucet D."/>
            <person name="Wen F."/>
            <person name="Johnston J.S."/>
            <person name="Maaroufi H."/>
            <person name="Boyle B."/>
            <person name="Laroche J."/>
            <person name="Dewar K."/>
            <person name="Juretic N."/>
            <person name="Blackburn G."/>
            <person name="Nisole A."/>
            <person name="Brunet B."/>
            <person name="Brandao M."/>
            <person name="Lumley L."/>
            <person name="Duan J."/>
            <person name="Quan G."/>
            <person name="Lucarotti C.J."/>
            <person name="Roe A.D."/>
            <person name="Sperling F.A.H."/>
            <person name="Levesque R.C."/>
            <person name="Cusson M."/>
        </authorList>
    </citation>
    <scope>NUCLEOTIDE SEQUENCE [LARGE SCALE GENOMIC DNA]</scope>
    <source>
        <strain evidence="1">Glfc:IPQL:Cfum</strain>
    </source>
</reference>